<feature type="region of interest" description="Disordered" evidence="1">
    <location>
        <begin position="1"/>
        <end position="59"/>
    </location>
</feature>
<feature type="compositionally biased region" description="Polar residues" evidence="1">
    <location>
        <begin position="1"/>
        <end position="18"/>
    </location>
</feature>
<reference evidence="2 3" key="1">
    <citation type="journal article" date="2022" name="Nat. Ecol. Evol.">
        <title>A masculinizing supergene underlies an exaggerated male reproductive morph in a spider.</title>
        <authorList>
            <person name="Hendrickx F."/>
            <person name="De Corte Z."/>
            <person name="Sonet G."/>
            <person name="Van Belleghem S.M."/>
            <person name="Kostlbacher S."/>
            <person name="Vangestel C."/>
        </authorList>
    </citation>
    <scope>NUCLEOTIDE SEQUENCE [LARGE SCALE GENOMIC DNA]</scope>
    <source>
        <strain evidence="2">W744_W776</strain>
    </source>
</reference>
<dbReference type="AlphaFoldDB" id="A0AAV6UXQ1"/>
<organism evidence="2 3">
    <name type="scientific">Oedothorax gibbosus</name>
    <dbReference type="NCBI Taxonomy" id="931172"/>
    <lineage>
        <taxon>Eukaryota</taxon>
        <taxon>Metazoa</taxon>
        <taxon>Ecdysozoa</taxon>
        <taxon>Arthropoda</taxon>
        <taxon>Chelicerata</taxon>
        <taxon>Arachnida</taxon>
        <taxon>Araneae</taxon>
        <taxon>Araneomorphae</taxon>
        <taxon>Entelegynae</taxon>
        <taxon>Araneoidea</taxon>
        <taxon>Linyphiidae</taxon>
        <taxon>Erigoninae</taxon>
        <taxon>Oedothorax</taxon>
    </lineage>
</organism>
<sequence length="125" mass="13801">MTSPARQTAGSLSVSRTRTWSEGHAQRFQGRGPPFRGREGSMSGFIREGRAHPFSRHPLDDGIGWPRGSVVDTGVFNLAYRREPWMLGFRVVFVNPCFAGVAESSWSGSASGIFEGGERRSVQRE</sequence>
<proteinExistence type="predicted"/>
<gene>
    <name evidence="2" type="ORF">JTE90_029044</name>
</gene>
<name>A0AAV6UXQ1_9ARAC</name>
<keyword evidence="3" id="KW-1185">Reference proteome</keyword>
<evidence type="ECO:0000313" key="2">
    <source>
        <dbReference type="EMBL" id="KAG8188116.1"/>
    </source>
</evidence>
<comment type="caution">
    <text evidence="2">The sequence shown here is derived from an EMBL/GenBank/DDBJ whole genome shotgun (WGS) entry which is preliminary data.</text>
</comment>
<evidence type="ECO:0000313" key="3">
    <source>
        <dbReference type="Proteomes" id="UP000827092"/>
    </source>
</evidence>
<accession>A0AAV6UXQ1</accession>
<dbReference type="EMBL" id="JAFNEN010000248">
    <property type="protein sequence ID" value="KAG8188116.1"/>
    <property type="molecule type" value="Genomic_DNA"/>
</dbReference>
<protein>
    <submittedName>
        <fullName evidence="2">Uncharacterized protein</fullName>
    </submittedName>
</protein>
<feature type="compositionally biased region" description="Low complexity" evidence="1">
    <location>
        <begin position="26"/>
        <end position="35"/>
    </location>
</feature>
<dbReference type="Proteomes" id="UP000827092">
    <property type="component" value="Unassembled WGS sequence"/>
</dbReference>
<evidence type="ECO:0000256" key="1">
    <source>
        <dbReference type="SAM" id="MobiDB-lite"/>
    </source>
</evidence>